<feature type="region of interest" description="Disordered" evidence="1">
    <location>
        <begin position="1"/>
        <end position="28"/>
    </location>
</feature>
<gene>
    <name evidence="2" type="ORF">EYF80_052030</name>
</gene>
<proteinExistence type="predicted"/>
<feature type="region of interest" description="Disordered" evidence="1">
    <location>
        <begin position="41"/>
        <end position="98"/>
    </location>
</feature>
<name>A0A4Z2F9E2_9TELE</name>
<feature type="compositionally biased region" description="Acidic residues" evidence="1">
    <location>
        <begin position="78"/>
        <end position="87"/>
    </location>
</feature>
<keyword evidence="3" id="KW-1185">Reference proteome</keyword>
<comment type="caution">
    <text evidence="2">The sequence shown here is derived from an EMBL/GenBank/DDBJ whole genome shotgun (WGS) entry which is preliminary data.</text>
</comment>
<dbReference type="EMBL" id="SRLO01001439">
    <property type="protein sequence ID" value="TNN37798.1"/>
    <property type="molecule type" value="Genomic_DNA"/>
</dbReference>
<evidence type="ECO:0000313" key="2">
    <source>
        <dbReference type="EMBL" id="TNN37798.1"/>
    </source>
</evidence>
<evidence type="ECO:0000313" key="3">
    <source>
        <dbReference type="Proteomes" id="UP000314294"/>
    </source>
</evidence>
<feature type="compositionally biased region" description="Low complexity" evidence="1">
    <location>
        <begin position="14"/>
        <end position="24"/>
    </location>
</feature>
<accession>A0A4Z2F9E2</accession>
<dbReference type="Proteomes" id="UP000314294">
    <property type="component" value="Unassembled WGS sequence"/>
</dbReference>
<feature type="compositionally biased region" description="Basic and acidic residues" evidence="1">
    <location>
        <begin position="63"/>
        <end position="77"/>
    </location>
</feature>
<feature type="compositionally biased region" description="Basic and acidic residues" evidence="1">
    <location>
        <begin position="1"/>
        <end position="10"/>
    </location>
</feature>
<sequence>MCASGRKPEDASLTSVTSVTSVTSESPATRIERWLQSHFHTQSDLTPMNPRGALQSAVLTPENARKGRTGDNRHNPSEEEEEEEEQDNALAFDIIYSK</sequence>
<reference evidence="2 3" key="1">
    <citation type="submission" date="2019-03" db="EMBL/GenBank/DDBJ databases">
        <title>First draft genome of Liparis tanakae, snailfish: a comprehensive survey of snailfish specific genes.</title>
        <authorList>
            <person name="Kim W."/>
            <person name="Song I."/>
            <person name="Jeong J.-H."/>
            <person name="Kim D."/>
            <person name="Kim S."/>
            <person name="Ryu S."/>
            <person name="Song J.Y."/>
            <person name="Lee S.K."/>
        </authorList>
    </citation>
    <scope>NUCLEOTIDE SEQUENCE [LARGE SCALE GENOMIC DNA]</scope>
    <source>
        <tissue evidence="2">Muscle</tissue>
    </source>
</reference>
<evidence type="ECO:0000256" key="1">
    <source>
        <dbReference type="SAM" id="MobiDB-lite"/>
    </source>
</evidence>
<protein>
    <submittedName>
        <fullName evidence="2">Uncharacterized protein</fullName>
    </submittedName>
</protein>
<organism evidence="2 3">
    <name type="scientific">Liparis tanakae</name>
    <name type="common">Tanaka's snailfish</name>
    <dbReference type="NCBI Taxonomy" id="230148"/>
    <lineage>
        <taxon>Eukaryota</taxon>
        <taxon>Metazoa</taxon>
        <taxon>Chordata</taxon>
        <taxon>Craniata</taxon>
        <taxon>Vertebrata</taxon>
        <taxon>Euteleostomi</taxon>
        <taxon>Actinopterygii</taxon>
        <taxon>Neopterygii</taxon>
        <taxon>Teleostei</taxon>
        <taxon>Neoteleostei</taxon>
        <taxon>Acanthomorphata</taxon>
        <taxon>Eupercaria</taxon>
        <taxon>Perciformes</taxon>
        <taxon>Cottioidei</taxon>
        <taxon>Cottales</taxon>
        <taxon>Liparidae</taxon>
        <taxon>Liparis</taxon>
    </lineage>
</organism>
<dbReference type="AlphaFoldDB" id="A0A4Z2F9E2"/>